<reference evidence="1" key="2">
    <citation type="submission" date="2023-02" db="EMBL/GenBank/DDBJ databases">
        <authorList>
            <consortium name="DOE Joint Genome Institute"/>
            <person name="Mondo S.J."/>
            <person name="Chang Y."/>
            <person name="Wang Y."/>
            <person name="Ahrendt S."/>
            <person name="Andreopoulos W."/>
            <person name="Barry K."/>
            <person name="Beard J."/>
            <person name="Benny G.L."/>
            <person name="Blankenship S."/>
            <person name="Bonito G."/>
            <person name="Cuomo C."/>
            <person name="Desiro A."/>
            <person name="Gervers K.A."/>
            <person name="Hundley H."/>
            <person name="Kuo A."/>
            <person name="LaButti K."/>
            <person name="Lang B.F."/>
            <person name="Lipzen A."/>
            <person name="O'Donnell K."/>
            <person name="Pangilinan J."/>
            <person name="Reynolds N."/>
            <person name="Sandor L."/>
            <person name="Smith M.W."/>
            <person name="Tsang A."/>
            <person name="Grigoriev I.V."/>
            <person name="Stajich J.E."/>
            <person name="Spatafora J.W."/>
        </authorList>
    </citation>
    <scope>NUCLEOTIDE SEQUENCE</scope>
    <source>
        <strain evidence="1">RSA 2281</strain>
    </source>
</reference>
<feature type="non-terminal residue" evidence="1">
    <location>
        <position position="1"/>
    </location>
</feature>
<gene>
    <name evidence="1" type="ORF">BDA99DRAFT_438893</name>
</gene>
<dbReference type="Proteomes" id="UP001209540">
    <property type="component" value="Unassembled WGS sequence"/>
</dbReference>
<organism evidence="1 2">
    <name type="scientific">Phascolomyces articulosus</name>
    <dbReference type="NCBI Taxonomy" id="60185"/>
    <lineage>
        <taxon>Eukaryota</taxon>
        <taxon>Fungi</taxon>
        <taxon>Fungi incertae sedis</taxon>
        <taxon>Mucoromycota</taxon>
        <taxon>Mucoromycotina</taxon>
        <taxon>Mucoromycetes</taxon>
        <taxon>Mucorales</taxon>
        <taxon>Lichtheimiaceae</taxon>
        <taxon>Phascolomyces</taxon>
    </lineage>
</organism>
<reference evidence="1" key="1">
    <citation type="journal article" date="2022" name="IScience">
        <title>Evolution of zygomycete secretomes and the origins of terrestrial fungal ecologies.</title>
        <authorList>
            <person name="Chang Y."/>
            <person name="Wang Y."/>
            <person name="Mondo S."/>
            <person name="Ahrendt S."/>
            <person name="Andreopoulos W."/>
            <person name="Barry K."/>
            <person name="Beard J."/>
            <person name="Benny G.L."/>
            <person name="Blankenship S."/>
            <person name="Bonito G."/>
            <person name="Cuomo C."/>
            <person name="Desiro A."/>
            <person name="Gervers K.A."/>
            <person name="Hundley H."/>
            <person name="Kuo A."/>
            <person name="LaButti K."/>
            <person name="Lang B.F."/>
            <person name="Lipzen A."/>
            <person name="O'Donnell K."/>
            <person name="Pangilinan J."/>
            <person name="Reynolds N."/>
            <person name="Sandor L."/>
            <person name="Smith M.E."/>
            <person name="Tsang A."/>
            <person name="Grigoriev I.V."/>
            <person name="Stajich J.E."/>
            <person name="Spatafora J.W."/>
        </authorList>
    </citation>
    <scope>NUCLEOTIDE SEQUENCE</scope>
    <source>
        <strain evidence="1">RSA 2281</strain>
    </source>
</reference>
<proteinExistence type="predicted"/>
<dbReference type="AlphaFoldDB" id="A0AAD5JZX1"/>
<keyword evidence="2" id="KW-1185">Reference proteome</keyword>
<name>A0AAD5JZX1_9FUNG</name>
<sequence>YKCAYLPFPSPVKEFWFKIKAGARCDGLTKDDNLSSRITESSLVVIPEDCQGWIRHSIQFFVRCKAGEANL</sequence>
<comment type="caution">
    <text evidence="1">The sequence shown here is derived from an EMBL/GenBank/DDBJ whole genome shotgun (WGS) entry which is preliminary data.</text>
</comment>
<dbReference type="EMBL" id="JAIXMP010000014">
    <property type="protein sequence ID" value="KAI9262420.1"/>
    <property type="molecule type" value="Genomic_DNA"/>
</dbReference>
<protein>
    <submittedName>
        <fullName evidence="1">Uncharacterized protein</fullName>
    </submittedName>
</protein>
<evidence type="ECO:0000313" key="2">
    <source>
        <dbReference type="Proteomes" id="UP001209540"/>
    </source>
</evidence>
<accession>A0AAD5JZX1</accession>
<evidence type="ECO:0000313" key="1">
    <source>
        <dbReference type="EMBL" id="KAI9262420.1"/>
    </source>
</evidence>